<feature type="domain" description="Ribosomal protein/NADH dehydrogenase" evidence="6">
    <location>
        <begin position="1"/>
        <end position="111"/>
    </location>
</feature>
<evidence type="ECO:0000256" key="3">
    <source>
        <dbReference type="ARBA" id="ARBA00023128"/>
    </source>
</evidence>
<sequence>MNGGHMGAKKFWRECLPRLKYHNPSIPMIVNRHGQNQTPPAMTIYLRTTGDAPSSDSTTAIPEHHMQPASSRTGLSKAQPPNPGERVVRIDMKGKHSSDILEFLVAETRATVLKPAAEDIAEMQALEAMKKQAVIDGERVRQLRAERKKEEDMLKRARAAGGVAEQDAA</sequence>
<accession>A0A151GFA8</accession>
<gene>
    <name evidence="7" type="ORF">DCS_07706</name>
</gene>
<evidence type="ECO:0000256" key="4">
    <source>
        <dbReference type="ARBA" id="ARBA00023274"/>
    </source>
</evidence>
<evidence type="ECO:0000313" key="7">
    <source>
        <dbReference type="EMBL" id="KYK55742.1"/>
    </source>
</evidence>
<keyword evidence="3" id="KW-0496">Mitochondrion</keyword>
<dbReference type="InterPro" id="IPR040049">
    <property type="entry name" value="Ribosomal_mS25/mL61"/>
</dbReference>
<dbReference type="Pfam" id="PF05047">
    <property type="entry name" value="L51_S25_CI-B8"/>
    <property type="match status" value="1"/>
</dbReference>
<dbReference type="GeneID" id="63720349"/>
<reference evidence="7 8" key="1">
    <citation type="journal article" date="2016" name="Sci. Rep.">
        <title>Insights into Adaptations to a Near-Obligate Nematode Endoparasitic Lifestyle from the Finished Genome of Drechmeria coniospora.</title>
        <authorList>
            <person name="Zhang L."/>
            <person name="Zhou Z."/>
            <person name="Guo Q."/>
            <person name="Fokkens L."/>
            <person name="Miskei M."/>
            <person name="Pocsi I."/>
            <person name="Zhang W."/>
            <person name="Chen M."/>
            <person name="Wang L."/>
            <person name="Sun Y."/>
            <person name="Donzelli B.G."/>
            <person name="Gibson D.M."/>
            <person name="Nelson D.R."/>
            <person name="Luo J.G."/>
            <person name="Rep M."/>
            <person name="Liu H."/>
            <person name="Yang S."/>
            <person name="Wang J."/>
            <person name="Krasnoff S.B."/>
            <person name="Xu Y."/>
            <person name="Molnar I."/>
            <person name="Lin M."/>
        </authorList>
    </citation>
    <scope>NUCLEOTIDE SEQUENCE [LARGE SCALE GENOMIC DNA]</scope>
    <source>
        <strain evidence="7 8">ARSEF 6962</strain>
    </source>
</reference>
<feature type="region of interest" description="Disordered" evidence="5">
    <location>
        <begin position="48"/>
        <end position="85"/>
    </location>
</feature>
<dbReference type="InterPro" id="IPR007741">
    <property type="entry name" value="Ribosomal_mL43/mS25/NADH_DH"/>
</dbReference>
<dbReference type="RefSeq" id="XP_040655094.1">
    <property type="nucleotide sequence ID" value="XM_040804990.1"/>
</dbReference>
<feature type="compositionally biased region" description="Basic and acidic residues" evidence="5">
    <location>
        <begin position="146"/>
        <end position="155"/>
    </location>
</feature>
<dbReference type="GO" id="GO:0005739">
    <property type="term" value="C:mitochondrion"/>
    <property type="evidence" value="ECO:0007669"/>
    <property type="project" value="UniProtKB-SubCell"/>
</dbReference>
<evidence type="ECO:0000256" key="2">
    <source>
        <dbReference type="ARBA" id="ARBA00022980"/>
    </source>
</evidence>
<evidence type="ECO:0000259" key="6">
    <source>
        <dbReference type="SMART" id="SM00916"/>
    </source>
</evidence>
<evidence type="ECO:0000313" key="8">
    <source>
        <dbReference type="Proteomes" id="UP000076580"/>
    </source>
</evidence>
<keyword evidence="8" id="KW-1185">Reference proteome</keyword>
<dbReference type="PANTHER" id="PTHR13274">
    <property type="entry name" value="MITOCHONDRIAL RIBOSOMAL PROTEIN S25"/>
    <property type="match status" value="1"/>
</dbReference>
<comment type="subcellular location">
    <subcellularLocation>
        <location evidence="1">Mitochondrion</location>
    </subcellularLocation>
</comment>
<dbReference type="GO" id="GO:0005840">
    <property type="term" value="C:ribosome"/>
    <property type="evidence" value="ECO:0007669"/>
    <property type="project" value="UniProtKB-KW"/>
</dbReference>
<dbReference type="GO" id="GO:0003735">
    <property type="term" value="F:structural constituent of ribosome"/>
    <property type="evidence" value="ECO:0007669"/>
    <property type="project" value="InterPro"/>
</dbReference>
<evidence type="ECO:0000256" key="5">
    <source>
        <dbReference type="SAM" id="MobiDB-lite"/>
    </source>
</evidence>
<protein>
    <submittedName>
        <fullName evidence="7">Putative ribosomal protein MRP49</fullName>
    </submittedName>
</protein>
<dbReference type="EMBL" id="LAYC01000003">
    <property type="protein sequence ID" value="KYK55742.1"/>
    <property type="molecule type" value="Genomic_DNA"/>
</dbReference>
<keyword evidence="4" id="KW-0687">Ribonucleoprotein</keyword>
<keyword evidence="2 7" id="KW-0689">Ribosomal protein</keyword>
<proteinExistence type="predicted"/>
<dbReference type="GO" id="GO:1990904">
    <property type="term" value="C:ribonucleoprotein complex"/>
    <property type="evidence" value="ECO:0007669"/>
    <property type="project" value="UniProtKB-KW"/>
</dbReference>
<feature type="region of interest" description="Disordered" evidence="5">
    <location>
        <begin position="146"/>
        <end position="169"/>
    </location>
</feature>
<dbReference type="Proteomes" id="UP000076580">
    <property type="component" value="Chromosome 03"/>
</dbReference>
<dbReference type="PANTHER" id="PTHR13274:SF2">
    <property type="entry name" value="SMALL RIBOSOMAL SUBUNIT PROTEIN MS25"/>
    <property type="match status" value="1"/>
</dbReference>
<dbReference type="STRING" id="98403.A0A151GFA8"/>
<dbReference type="SUPFAM" id="SSF52833">
    <property type="entry name" value="Thioredoxin-like"/>
    <property type="match status" value="1"/>
</dbReference>
<name>A0A151GFA8_DRECN</name>
<dbReference type="InParanoid" id="A0A151GFA8"/>
<dbReference type="AlphaFoldDB" id="A0A151GFA8"/>
<comment type="caution">
    <text evidence="7">The sequence shown here is derived from an EMBL/GenBank/DDBJ whole genome shotgun (WGS) entry which is preliminary data.</text>
</comment>
<organism evidence="7 8">
    <name type="scientific">Drechmeria coniospora</name>
    <name type="common">Nematophagous fungus</name>
    <name type="synonym">Meria coniospora</name>
    <dbReference type="NCBI Taxonomy" id="98403"/>
    <lineage>
        <taxon>Eukaryota</taxon>
        <taxon>Fungi</taxon>
        <taxon>Dikarya</taxon>
        <taxon>Ascomycota</taxon>
        <taxon>Pezizomycotina</taxon>
        <taxon>Sordariomycetes</taxon>
        <taxon>Hypocreomycetidae</taxon>
        <taxon>Hypocreales</taxon>
        <taxon>Ophiocordycipitaceae</taxon>
        <taxon>Drechmeria</taxon>
    </lineage>
</organism>
<dbReference type="InterPro" id="IPR036249">
    <property type="entry name" value="Thioredoxin-like_sf"/>
</dbReference>
<feature type="compositionally biased region" description="Polar residues" evidence="5">
    <location>
        <begin position="51"/>
        <end position="60"/>
    </location>
</feature>
<dbReference type="SMART" id="SM00916">
    <property type="entry name" value="L51_S25_CI-B8"/>
    <property type="match status" value="1"/>
</dbReference>
<evidence type="ECO:0000256" key="1">
    <source>
        <dbReference type="ARBA" id="ARBA00004173"/>
    </source>
</evidence>